<feature type="transmembrane region" description="Helical" evidence="11">
    <location>
        <begin position="179"/>
        <end position="204"/>
    </location>
</feature>
<dbReference type="GO" id="GO:0005886">
    <property type="term" value="C:plasma membrane"/>
    <property type="evidence" value="ECO:0007669"/>
    <property type="project" value="UniProtKB-SubCell"/>
</dbReference>
<keyword evidence="4 11" id="KW-1133">Transmembrane helix</keyword>
<dbReference type="KEGG" id="aplc:110987215"/>
<evidence type="ECO:0000256" key="5">
    <source>
        <dbReference type="ARBA" id="ARBA00023040"/>
    </source>
</evidence>
<keyword evidence="5 9" id="KW-0297">G-protein coupled receptor</keyword>
<evidence type="ECO:0000256" key="3">
    <source>
        <dbReference type="ARBA" id="ARBA00022692"/>
    </source>
</evidence>
<evidence type="ECO:0000256" key="6">
    <source>
        <dbReference type="ARBA" id="ARBA00023136"/>
    </source>
</evidence>
<dbReference type="InterPro" id="IPR000276">
    <property type="entry name" value="GPCR_Rhodpsn"/>
</dbReference>
<dbReference type="Pfam" id="PF00001">
    <property type="entry name" value="7tm_1"/>
    <property type="match status" value="1"/>
</dbReference>
<dbReference type="PRINTS" id="PR00237">
    <property type="entry name" value="GPCRRHODOPSN"/>
</dbReference>
<keyword evidence="6 11" id="KW-0472">Membrane</keyword>
<feature type="domain" description="G-protein coupled receptors family 1 profile" evidence="12">
    <location>
        <begin position="47"/>
        <end position="288"/>
    </location>
</feature>
<reference evidence="14" key="1">
    <citation type="submission" date="2025-08" db="UniProtKB">
        <authorList>
            <consortium name="RefSeq"/>
        </authorList>
    </citation>
    <scope>IDENTIFICATION</scope>
</reference>
<dbReference type="CDD" id="cd00637">
    <property type="entry name" value="7tm_classA_rhodopsin-like"/>
    <property type="match status" value="1"/>
</dbReference>
<dbReference type="OMA" id="HCKAMAK"/>
<feature type="transmembrane region" description="Helical" evidence="11">
    <location>
        <begin position="35"/>
        <end position="56"/>
    </location>
</feature>
<dbReference type="Gene3D" id="1.20.1070.10">
    <property type="entry name" value="Rhodopsin 7-helix transmembrane proteins"/>
    <property type="match status" value="1"/>
</dbReference>
<keyword evidence="13" id="KW-1185">Reference proteome</keyword>
<dbReference type="GeneID" id="110987215"/>
<dbReference type="Proteomes" id="UP000694845">
    <property type="component" value="Unplaced"/>
</dbReference>
<accession>A0A8B7ZKN7</accession>
<evidence type="ECO:0000256" key="8">
    <source>
        <dbReference type="ARBA" id="ARBA00023224"/>
    </source>
</evidence>
<dbReference type="GO" id="GO:0004930">
    <property type="term" value="F:G protein-coupled receptor activity"/>
    <property type="evidence" value="ECO:0007669"/>
    <property type="project" value="UniProtKB-KW"/>
</dbReference>
<dbReference type="PANTHER" id="PTHR24229:SF112">
    <property type="entry name" value="CHEMOKINE-LIKE RECEPTOR 1"/>
    <property type="match status" value="1"/>
</dbReference>
<feature type="region of interest" description="Disordered" evidence="10">
    <location>
        <begin position="341"/>
        <end position="362"/>
    </location>
</feature>
<evidence type="ECO:0000256" key="1">
    <source>
        <dbReference type="ARBA" id="ARBA00004651"/>
    </source>
</evidence>
<evidence type="ECO:0000256" key="2">
    <source>
        <dbReference type="ARBA" id="ARBA00022475"/>
    </source>
</evidence>
<feature type="transmembrane region" description="Helical" evidence="11">
    <location>
        <begin position="68"/>
        <end position="88"/>
    </location>
</feature>
<dbReference type="PROSITE" id="PS00237">
    <property type="entry name" value="G_PROTEIN_RECEP_F1_1"/>
    <property type="match status" value="1"/>
</dbReference>
<dbReference type="GO" id="GO:0007218">
    <property type="term" value="P:neuropeptide signaling pathway"/>
    <property type="evidence" value="ECO:0007669"/>
    <property type="project" value="TreeGrafter"/>
</dbReference>
<protein>
    <submittedName>
        <fullName evidence="14">G-protein coupled receptor 35-like</fullName>
    </submittedName>
</protein>
<keyword evidence="8 9" id="KW-0807">Transducer</keyword>
<dbReference type="OrthoDB" id="9975554at2759"/>
<evidence type="ECO:0000313" key="14">
    <source>
        <dbReference type="RefSeq" id="XP_022105450.1"/>
    </source>
</evidence>
<dbReference type="GO" id="GO:0042923">
    <property type="term" value="F:neuropeptide binding"/>
    <property type="evidence" value="ECO:0007669"/>
    <property type="project" value="TreeGrafter"/>
</dbReference>
<evidence type="ECO:0000259" key="12">
    <source>
        <dbReference type="PROSITE" id="PS50262"/>
    </source>
</evidence>
<comment type="similarity">
    <text evidence="9">Belongs to the G-protein coupled receptor 1 family.</text>
</comment>
<evidence type="ECO:0000256" key="10">
    <source>
        <dbReference type="SAM" id="MobiDB-lite"/>
    </source>
</evidence>
<evidence type="ECO:0000256" key="11">
    <source>
        <dbReference type="SAM" id="Phobius"/>
    </source>
</evidence>
<evidence type="ECO:0000256" key="4">
    <source>
        <dbReference type="ARBA" id="ARBA00022989"/>
    </source>
</evidence>
<keyword evidence="3 9" id="KW-0812">Transmembrane</keyword>
<feature type="transmembrane region" description="Helical" evidence="11">
    <location>
        <begin position="225"/>
        <end position="249"/>
    </location>
</feature>
<evidence type="ECO:0000256" key="9">
    <source>
        <dbReference type="RuleBase" id="RU000688"/>
    </source>
</evidence>
<sequence>MTYNHSFKDLCGYDQDQFVEDYVAHGLKRYYTLRLSVQILAPVGLLLNLIFLFVVVRVKSMRTIINVYLVNLAVVDTLNLLVTFGLFLGNKIYDGSHTSFIVSGIFDALRIVSYLLVVAIAVERFSAVHHPITYRASASKTRAAKVSAGIWVLAVGVGIVEVLSLLGHFGQGGVVPLTIFVVIMGSVSIVVITVTSTMYVCLVLKLRQRSPSTQHWRIGKVTSMLIINTTVFFFSNSLIIAAVILRVIIHLSHVCMASYPQLQHDLVDVGKYGRILEFINNCIDPIIYSATSAEFRSAVIQAVTCPCCDQRGAHQEPAPKDQMRVQAAELLSQGAPHCKAMAKTNPSQPPSEGELLELKVIS</sequence>
<proteinExistence type="inferred from homology"/>
<comment type="subcellular location">
    <subcellularLocation>
        <location evidence="1">Cell membrane</location>
        <topology evidence="1">Multi-pass membrane protein</topology>
    </subcellularLocation>
</comment>
<dbReference type="InterPro" id="IPR017452">
    <property type="entry name" value="GPCR_Rhodpsn_7TM"/>
</dbReference>
<dbReference type="RefSeq" id="XP_022105450.1">
    <property type="nucleotide sequence ID" value="XM_022249758.1"/>
</dbReference>
<evidence type="ECO:0000313" key="13">
    <source>
        <dbReference type="Proteomes" id="UP000694845"/>
    </source>
</evidence>
<organism evidence="13 14">
    <name type="scientific">Acanthaster planci</name>
    <name type="common">Crown-of-thorns starfish</name>
    <dbReference type="NCBI Taxonomy" id="133434"/>
    <lineage>
        <taxon>Eukaryota</taxon>
        <taxon>Metazoa</taxon>
        <taxon>Echinodermata</taxon>
        <taxon>Eleutherozoa</taxon>
        <taxon>Asterozoa</taxon>
        <taxon>Asteroidea</taxon>
        <taxon>Valvatacea</taxon>
        <taxon>Valvatida</taxon>
        <taxon>Acanthasteridae</taxon>
        <taxon>Acanthaster</taxon>
    </lineage>
</organism>
<dbReference type="PANTHER" id="PTHR24229">
    <property type="entry name" value="NEUROPEPTIDES RECEPTOR"/>
    <property type="match status" value="1"/>
</dbReference>
<keyword evidence="7 9" id="KW-0675">Receptor</keyword>
<feature type="transmembrane region" description="Helical" evidence="11">
    <location>
        <begin position="100"/>
        <end position="122"/>
    </location>
</feature>
<name>A0A8B7ZKN7_ACAPL</name>
<dbReference type="SMART" id="SM01381">
    <property type="entry name" value="7TM_GPCR_Srsx"/>
    <property type="match status" value="1"/>
</dbReference>
<dbReference type="PROSITE" id="PS50262">
    <property type="entry name" value="G_PROTEIN_RECEP_F1_2"/>
    <property type="match status" value="1"/>
</dbReference>
<dbReference type="AlphaFoldDB" id="A0A8B7ZKN7"/>
<keyword evidence="2" id="KW-1003">Cell membrane</keyword>
<gene>
    <name evidence="14" type="primary">LOC110987215</name>
</gene>
<dbReference type="SUPFAM" id="SSF81321">
    <property type="entry name" value="Family A G protein-coupled receptor-like"/>
    <property type="match status" value="1"/>
</dbReference>
<feature type="transmembrane region" description="Helical" evidence="11">
    <location>
        <begin position="143"/>
        <end position="167"/>
    </location>
</feature>
<dbReference type="GO" id="GO:0043005">
    <property type="term" value="C:neuron projection"/>
    <property type="evidence" value="ECO:0007669"/>
    <property type="project" value="TreeGrafter"/>
</dbReference>
<evidence type="ECO:0000256" key="7">
    <source>
        <dbReference type="ARBA" id="ARBA00023170"/>
    </source>
</evidence>